<feature type="domain" description="Aspartyl/asparaginy/proline hydroxylase" evidence="1">
    <location>
        <begin position="33"/>
        <end position="193"/>
    </location>
</feature>
<accession>A0A7T4PNB0</accession>
<evidence type="ECO:0000313" key="2">
    <source>
        <dbReference type="EMBL" id="QQC87061.1"/>
    </source>
</evidence>
<dbReference type="EMBL" id="CP065959">
    <property type="protein sequence ID" value="QQC93442.1"/>
    <property type="molecule type" value="Genomic_DNA"/>
</dbReference>
<dbReference type="RefSeq" id="WP_198501360.1">
    <property type="nucleotide sequence ID" value="NZ_CP065959.1"/>
</dbReference>
<reference evidence="3 4" key="1">
    <citation type="submission" date="2020-12" db="EMBL/GenBank/DDBJ databases">
        <title>Identification and biosynthesis of polyene macrolides produced by Streptomyces alfalfae Men-myco-93-63.</title>
        <authorList>
            <person name="Liu D."/>
            <person name="Li Y."/>
            <person name="Liu L."/>
            <person name="Han X."/>
            <person name="Shen F."/>
        </authorList>
    </citation>
    <scope>NUCLEOTIDE SEQUENCE [LARGE SCALE GENOMIC DNA]</scope>
    <source>
        <strain evidence="3 4">Men-myco-93-63</strain>
    </source>
</reference>
<sequence length="333" mass="37318">MSVETIADAQAGIPDVVRLTPDFDVAPLVRDVQALRKEQAADWRLQKTFVTDDELVETELDWHIMPLRSTGGDKARTDPGGPGLAPFADTSHTELAPHLHAVMRSIPSPLRSVRLMALGPDTYGPDHFDNKYALTWGIARLHVPVITLPEAKLFFGETPYVWQAGSLWFGNFARTHRIENSGSTHRVHFVLDVQVTEALFDLFPAKVRAELPFDRIMLNREERPLRPSPRHQVAFEVPKSFTDWEEADGEFLTDQPRVPAEIRTQGDGLVLSYEGAPYAGLVHIGDDEFRFQGWTDERTVQVVHDGGRSHVVLRTRAGRQVRTLAVPATPQSV</sequence>
<organism evidence="3 4">
    <name type="scientific">Streptomyces alfalfae</name>
    <dbReference type="NCBI Taxonomy" id="1642299"/>
    <lineage>
        <taxon>Bacteria</taxon>
        <taxon>Bacillati</taxon>
        <taxon>Actinomycetota</taxon>
        <taxon>Actinomycetes</taxon>
        <taxon>Kitasatosporales</taxon>
        <taxon>Streptomycetaceae</taxon>
        <taxon>Streptomyces</taxon>
    </lineage>
</organism>
<dbReference type="AlphaFoldDB" id="A0A7T4PNB0"/>
<dbReference type="Pfam" id="PF05118">
    <property type="entry name" value="Asp_Arg_Hydrox"/>
    <property type="match status" value="1"/>
</dbReference>
<dbReference type="Proteomes" id="UP000596130">
    <property type="component" value="Chromosome"/>
</dbReference>
<evidence type="ECO:0000313" key="3">
    <source>
        <dbReference type="EMBL" id="QQC93442.1"/>
    </source>
</evidence>
<protein>
    <submittedName>
        <fullName evidence="3">Aspartyl/asparaginyl beta-hydroxylase domain-containing protein</fullName>
    </submittedName>
</protein>
<gene>
    <name evidence="2" type="ORF">I8755_00410</name>
    <name evidence="3" type="ORF">I8755_37790</name>
</gene>
<evidence type="ECO:0000259" key="1">
    <source>
        <dbReference type="Pfam" id="PF05118"/>
    </source>
</evidence>
<dbReference type="SUPFAM" id="SSF51197">
    <property type="entry name" value="Clavaminate synthase-like"/>
    <property type="match status" value="1"/>
</dbReference>
<dbReference type="Gene3D" id="2.60.120.330">
    <property type="entry name" value="B-lactam Antibiotic, Isopenicillin N Synthase, Chain"/>
    <property type="match status" value="1"/>
</dbReference>
<dbReference type="EMBL" id="CP065959">
    <property type="protein sequence ID" value="QQC87061.1"/>
    <property type="molecule type" value="Genomic_DNA"/>
</dbReference>
<evidence type="ECO:0000313" key="4">
    <source>
        <dbReference type="Proteomes" id="UP000596130"/>
    </source>
</evidence>
<name>A0A7T4PNB0_9ACTN</name>
<proteinExistence type="predicted"/>
<dbReference type="InterPro" id="IPR007803">
    <property type="entry name" value="Asp/Arg/Pro-Hydrxlase"/>
</dbReference>
<dbReference type="InterPro" id="IPR027443">
    <property type="entry name" value="IPNS-like_sf"/>
</dbReference>